<accession>A0A814LKB1</accession>
<evidence type="ECO:0000256" key="2">
    <source>
        <dbReference type="SAM" id="Phobius"/>
    </source>
</evidence>
<dbReference type="Proteomes" id="UP000663889">
    <property type="component" value="Unassembled WGS sequence"/>
</dbReference>
<keyword evidence="2" id="KW-0472">Membrane</keyword>
<evidence type="ECO:0000256" key="3">
    <source>
        <dbReference type="SAM" id="SignalP"/>
    </source>
</evidence>
<feature type="chain" id="PRO_5032539799" description="Fibronectin type-III domain-containing protein" evidence="3">
    <location>
        <begin position="20"/>
        <end position="161"/>
    </location>
</feature>
<dbReference type="SUPFAM" id="SSF49265">
    <property type="entry name" value="Fibronectin type III"/>
    <property type="match status" value="1"/>
</dbReference>
<evidence type="ECO:0000313" key="5">
    <source>
        <dbReference type="Proteomes" id="UP000663889"/>
    </source>
</evidence>
<keyword evidence="3" id="KW-0732">Signal</keyword>
<organism evidence="4 5">
    <name type="scientific">Rotaria sordida</name>
    <dbReference type="NCBI Taxonomy" id="392033"/>
    <lineage>
        <taxon>Eukaryota</taxon>
        <taxon>Metazoa</taxon>
        <taxon>Spiralia</taxon>
        <taxon>Gnathifera</taxon>
        <taxon>Rotifera</taxon>
        <taxon>Eurotatoria</taxon>
        <taxon>Bdelloidea</taxon>
        <taxon>Philodinida</taxon>
        <taxon>Philodinidae</taxon>
        <taxon>Rotaria</taxon>
    </lineage>
</organism>
<dbReference type="EMBL" id="CAJNOU010000690">
    <property type="protein sequence ID" value="CAF1066344.1"/>
    <property type="molecule type" value="Genomic_DNA"/>
</dbReference>
<comment type="caution">
    <text evidence="4">The sequence shown here is derived from an EMBL/GenBank/DDBJ whole genome shotgun (WGS) entry which is preliminary data.</text>
</comment>
<dbReference type="AlphaFoldDB" id="A0A814LKB1"/>
<dbReference type="InterPro" id="IPR013783">
    <property type="entry name" value="Ig-like_fold"/>
</dbReference>
<sequence>MNMFDEVFIIYLLCFQVRGVNVVEEWSPAIRIEPLISEFELKGLQPDTNYMIRVRLFNEAGLGEQTISKKTSKSRIDPRSNFSNKRSNNRFPNKWVIIGIVSSIIAVLTITIILFIVIRSRYKCNRNHKNSSSLPPIPPRRNKDIEQSSLEAQEPLRNDGR</sequence>
<dbReference type="Gene3D" id="2.60.40.10">
    <property type="entry name" value="Immunoglobulins"/>
    <property type="match status" value="1"/>
</dbReference>
<keyword evidence="2" id="KW-0812">Transmembrane</keyword>
<feature type="signal peptide" evidence="3">
    <location>
        <begin position="1"/>
        <end position="19"/>
    </location>
</feature>
<evidence type="ECO:0008006" key="6">
    <source>
        <dbReference type="Google" id="ProtNLM"/>
    </source>
</evidence>
<dbReference type="CDD" id="cd00063">
    <property type="entry name" value="FN3"/>
    <property type="match status" value="1"/>
</dbReference>
<proteinExistence type="predicted"/>
<feature type="transmembrane region" description="Helical" evidence="2">
    <location>
        <begin position="95"/>
        <end position="118"/>
    </location>
</feature>
<reference evidence="4" key="1">
    <citation type="submission" date="2021-02" db="EMBL/GenBank/DDBJ databases">
        <authorList>
            <person name="Nowell W R."/>
        </authorList>
    </citation>
    <scope>NUCLEOTIDE SEQUENCE</scope>
</reference>
<keyword evidence="2" id="KW-1133">Transmembrane helix</keyword>
<protein>
    <recommendedName>
        <fullName evidence="6">Fibronectin type-III domain-containing protein</fullName>
    </recommendedName>
</protein>
<dbReference type="InterPro" id="IPR036116">
    <property type="entry name" value="FN3_sf"/>
</dbReference>
<evidence type="ECO:0000256" key="1">
    <source>
        <dbReference type="SAM" id="MobiDB-lite"/>
    </source>
</evidence>
<evidence type="ECO:0000313" key="4">
    <source>
        <dbReference type="EMBL" id="CAF1066344.1"/>
    </source>
</evidence>
<dbReference type="InterPro" id="IPR003961">
    <property type="entry name" value="FN3_dom"/>
</dbReference>
<name>A0A814LKB1_9BILA</name>
<gene>
    <name evidence="4" type="ORF">SEV965_LOCUS14119</name>
</gene>
<feature type="region of interest" description="Disordered" evidence="1">
    <location>
        <begin position="128"/>
        <end position="161"/>
    </location>
</feature>